<evidence type="ECO:0000256" key="1">
    <source>
        <dbReference type="SAM" id="MobiDB-lite"/>
    </source>
</evidence>
<organism evidence="3">
    <name type="scientific">uncultured Sphingomonas sp</name>
    <dbReference type="NCBI Taxonomy" id="158754"/>
    <lineage>
        <taxon>Bacteria</taxon>
        <taxon>Pseudomonadati</taxon>
        <taxon>Pseudomonadota</taxon>
        <taxon>Alphaproteobacteria</taxon>
        <taxon>Sphingomonadales</taxon>
        <taxon>Sphingomonadaceae</taxon>
        <taxon>Sphingomonas</taxon>
        <taxon>environmental samples</taxon>
    </lineage>
</organism>
<evidence type="ECO:0008006" key="4">
    <source>
        <dbReference type="Google" id="ProtNLM"/>
    </source>
</evidence>
<evidence type="ECO:0000256" key="2">
    <source>
        <dbReference type="SAM" id="SignalP"/>
    </source>
</evidence>
<keyword evidence="2" id="KW-0732">Signal</keyword>
<feature type="compositionally biased region" description="Low complexity" evidence="1">
    <location>
        <begin position="21"/>
        <end position="31"/>
    </location>
</feature>
<name>A0A6J4THZ9_9SPHN</name>
<dbReference type="AlphaFoldDB" id="A0A6J4THZ9"/>
<dbReference type="RefSeq" id="WP_294169980.1">
    <property type="nucleotide sequence ID" value="NZ_CADCWA010000143.1"/>
</dbReference>
<feature type="signal peptide" evidence="2">
    <location>
        <begin position="1"/>
        <end position="20"/>
    </location>
</feature>
<feature type="chain" id="PRO_5026931143" description="DUF4197 domain-containing protein" evidence="2">
    <location>
        <begin position="21"/>
        <end position="149"/>
    </location>
</feature>
<sequence length="149" mass="15604">MRLPLVIAALAATAASPALAQQQQQPVASPAPAAPQLPPELTDPRTLDALGNVAGVLARALLTLPVGEVEAALENRPVTAEDRRKTVASETGMNPRELDREVERGKVAVAQGGQAMVRTLPVITRALNQAGEQIGRAIANLPSPTYPRQ</sequence>
<reference evidence="3" key="1">
    <citation type="submission" date="2020-02" db="EMBL/GenBank/DDBJ databases">
        <authorList>
            <person name="Meier V. D."/>
        </authorList>
    </citation>
    <scope>NUCLEOTIDE SEQUENCE</scope>
    <source>
        <strain evidence="3">AVDCRST_MAG31</strain>
    </source>
</reference>
<feature type="region of interest" description="Disordered" evidence="1">
    <location>
        <begin position="21"/>
        <end position="40"/>
    </location>
</feature>
<accession>A0A6J4THZ9</accession>
<gene>
    <name evidence="3" type="ORF">AVDCRST_MAG31-1803</name>
</gene>
<proteinExistence type="predicted"/>
<evidence type="ECO:0000313" key="3">
    <source>
        <dbReference type="EMBL" id="CAA9524378.1"/>
    </source>
</evidence>
<protein>
    <recommendedName>
        <fullName evidence="4">DUF4197 domain-containing protein</fullName>
    </recommendedName>
</protein>
<dbReference type="EMBL" id="CADCWA010000143">
    <property type="protein sequence ID" value="CAA9524378.1"/>
    <property type="molecule type" value="Genomic_DNA"/>
</dbReference>
<feature type="region of interest" description="Disordered" evidence="1">
    <location>
        <begin position="77"/>
        <end position="98"/>
    </location>
</feature>